<dbReference type="Proteomes" id="UP000237040">
    <property type="component" value="Unassembled WGS sequence"/>
</dbReference>
<keyword evidence="5 6" id="KW-0472">Membrane</keyword>
<dbReference type="Pfam" id="PF03706">
    <property type="entry name" value="LPG_synthase_TM"/>
    <property type="match status" value="1"/>
</dbReference>
<evidence type="ECO:0000313" key="7">
    <source>
        <dbReference type="EMBL" id="PMP67547.1"/>
    </source>
</evidence>
<evidence type="ECO:0000256" key="5">
    <source>
        <dbReference type="ARBA" id="ARBA00023136"/>
    </source>
</evidence>
<evidence type="ECO:0000256" key="1">
    <source>
        <dbReference type="ARBA" id="ARBA00004651"/>
    </source>
</evidence>
<dbReference type="PANTHER" id="PTHR37693:SF1">
    <property type="entry name" value="INTEGRAL MEMBRANE PROTEIN"/>
    <property type="match status" value="1"/>
</dbReference>
<feature type="transmembrane region" description="Helical" evidence="6">
    <location>
        <begin position="310"/>
        <end position="328"/>
    </location>
</feature>
<evidence type="ECO:0000256" key="4">
    <source>
        <dbReference type="ARBA" id="ARBA00022989"/>
    </source>
</evidence>
<comment type="subcellular location">
    <subcellularLocation>
        <location evidence="1">Cell membrane</location>
        <topology evidence="1">Multi-pass membrane protein</topology>
    </subcellularLocation>
</comment>
<proteinExistence type="predicted"/>
<accession>A0A2J6WEK0</accession>
<dbReference type="EMBL" id="PNIL01000042">
    <property type="protein sequence ID" value="PMP67547.1"/>
    <property type="molecule type" value="Genomic_DNA"/>
</dbReference>
<organism evidence="7 8">
    <name type="scientific">Caldisericum exile</name>
    <dbReference type="NCBI Taxonomy" id="693075"/>
    <lineage>
        <taxon>Bacteria</taxon>
        <taxon>Pseudomonadati</taxon>
        <taxon>Caldisericota/Cryosericota group</taxon>
        <taxon>Caldisericota</taxon>
        <taxon>Caldisericia</taxon>
        <taxon>Caldisericales</taxon>
        <taxon>Caldisericaceae</taxon>
        <taxon>Caldisericum</taxon>
    </lineage>
</organism>
<evidence type="ECO:0000313" key="8">
    <source>
        <dbReference type="Proteomes" id="UP000237040"/>
    </source>
</evidence>
<gene>
    <name evidence="7" type="ORF">C0189_02835</name>
</gene>
<feature type="transmembrane region" description="Helical" evidence="6">
    <location>
        <begin position="48"/>
        <end position="69"/>
    </location>
</feature>
<evidence type="ECO:0000256" key="6">
    <source>
        <dbReference type="SAM" id="Phobius"/>
    </source>
</evidence>
<evidence type="ECO:0008006" key="9">
    <source>
        <dbReference type="Google" id="ProtNLM"/>
    </source>
</evidence>
<keyword evidence="4 6" id="KW-1133">Transmembrane helix</keyword>
<protein>
    <recommendedName>
        <fullName evidence="9">Flippase-like domain-containing protein</fullName>
    </recommendedName>
</protein>
<feature type="transmembrane region" description="Helical" evidence="6">
    <location>
        <begin position="278"/>
        <end position="298"/>
    </location>
</feature>
<feature type="transmembrane region" description="Helical" evidence="6">
    <location>
        <begin position="202"/>
        <end position="223"/>
    </location>
</feature>
<reference evidence="7 8" key="1">
    <citation type="submission" date="2018-01" db="EMBL/GenBank/DDBJ databases">
        <title>Metagenomic assembled genomes from two thermal pools in the Uzon Caldera, Kamchatka, Russia.</title>
        <authorList>
            <person name="Wilkins L."/>
            <person name="Ettinger C."/>
        </authorList>
    </citation>
    <scope>NUCLEOTIDE SEQUENCE [LARGE SCALE GENOMIC DNA]</scope>
    <source>
        <strain evidence="7">ZAV-07</strain>
    </source>
</reference>
<evidence type="ECO:0000256" key="3">
    <source>
        <dbReference type="ARBA" id="ARBA00022692"/>
    </source>
</evidence>
<dbReference type="InterPro" id="IPR022791">
    <property type="entry name" value="L-PG_synthase/AglD"/>
</dbReference>
<feature type="transmembrane region" description="Helical" evidence="6">
    <location>
        <begin position="81"/>
        <end position="100"/>
    </location>
</feature>
<keyword evidence="3 6" id="KW-0812">Transmembrane</keyword>
<name>A0A2J6WEK0_9BACT</name>
<keyword evidence="2" id="KW-1003">Cell membrane</keyword>
<dbReference type="GO" id="GO:0005886">
    <property type="term" value="C:plasma membrane"/>
    <property type="evidence" value="ECO:0007669"/>
    <property type="project" value="UniProtKB-SubCell"/>
</dbReference>
<sequence length="392" mass="44374">MRFLFHIRNLWSGFANLNHLVKRIKKISIKPGKKSRKMKDKVISKNTIVRDTILAILASIIGIILISLLTHNWDFLSLIKSFNFLYISFAFILMFLNWFIEAYTIKLVAKVLGYSIEMKEAMKIFLIGGFISRITPFAGGGGEPVQMIILSKEKAIPPGDSAAIISIKMFIGTFVRVSAFLFVPIWILIAKPTWGISEAVNILINTGIVITLILFSALLFMILKPDLALVITQKALNTRFLKKIVKERTRNKTIEWVEKTVNDYKLAKNKIFSLKRDTLYFVFFLSFLSWGMILLTPVVLMRGLGIMSPWPEIVITAIIFYISSAYIPTPGGSGTAEIELLALFSRLIPNPLIGTFIISWRFFTHYFLLIAGGIATFLDTLFSRKKPSKSSK</sequence>
<dbReference type="PANTHER" id="PTHR37693">
    <property type="entry name" value="PHOSPHATIDYLGLYCEROL LYSYLTRANSFERASE"/>
    <property type="match status" value="1"/>
</dbReference>
<dbReference type="NCBIfam" id="TIGR00374">
    <property type="entry name" value="flippase-like domain"/>
    <property type="match status" value="1"/>
</dbReference>
<comment type="caution">
    <text evidence="7">The sequence shown here is derived from an EMBL/GenBank/DDBJ whole genome shotgun (WGS) entry which is preliminary data.</text>
</comment>
<feature type="transmembrane region" description="Helical" evidence="6">
    <location>
        <begin position="169"/>
        <end position="190"/>
    </location>
</feature>
<evidence type="ECO:0000256" key="2">
    <source>
        <dbReference type="ARBA" id="ARBA00022475"/>
    </source>
</evidence>
<feature type="transmembrane region" description="Helical" evidence="6">
    <location>
        <begin position="366"/>
        <end position="382"/>
    </location>
</feature>
<dbReference type="AlphaFoldDB" id="A0A2J6WEK0"/>